<dbReference type="EMBL" id="LHCI01000106">
    <property type="protein sequence ID" value="KOX90575.1"/>
    <property type="molecule type" value="Genomic_DNA"/>
</dbReference>
<evidence type="ECO:0000256" key="1">
    <source>
        <dbReference type="ARBA" id="ARBA00004651"/>
    </source>
</evidence>
<dbReference type="GO" id="GO:0022857">
    <property type="term" value="F:transmembrane transporter activity"/>
    <property type="evidence" value="ECO:0007669"/>
    <property type="project" value="InterPro"/>
</dbReference>
<organism evidence="9 10">
    <name type="scientific">Thermus aquaticus</name>
    <dbReference type="NCBI Taxonomy" id="271"/>
    <lineage>
        <taxon>Bacteria</taxon>
        <taxon>Thermotogati</taxon>
        <taxon>Deinococcota</taxon>
        <taxon>Deinococci</taxon>
        <taxon>Thermales</taxon>
        <taxon>Thermaceae</taxon>
        <taxon>Thermus</taxon>
    </lineage>
</organism>
<feature type="domain" description="Major facilitator superfamily (MFS) profile" evidence="8">
    <location>
        <begin position="223"/>
        <end position="406"/>
    </location>
</feature>
<dbReference type="InterPro" id="IPR011701">
    <property type="entry name" value="MFS"/>
</dbReference>
<reference evidence="10" key="1">
    <citation type="submission" date="2015-07" db="EMBL/GenBank/DDBJ databases">
        <authorList>
            <person name="Zylicz-Stachula A."/>
            <person name="Jezewska-Frackowiak J."/>
            <person name="Czajkowska E."/>
            <person name="Skowron P.M."/>
        </authorList>
    </citation>
    <scope>NUCLEOTIDE SEQUENCE [LARGE SCALE GENOMIC DNA]</scope>
    <source>
        <strain evidence="10">ATCC 25104 / DSM 625 / JCM 10724 / NBRC 103206 / NCIMB 11243 / YT-1</strain>
    </source>
</reference>
<feature type="transmembrane region" description="Helical" evidence="7">
    <location>
        <begin position="260"/>
        <end position="277"/>
    </location>
</feature>
<evidence type="ECO:0000256" key="3">
    <source>
        <dbReference type="ARBA" id="ARBA00022475"/>
    </source>
</evidence>
<gene>
    <name evidence="9" type="primary">ltaA</name>
    <name evidence="9" type="ORF">BVI061214_01769</name>
</gene>
<evidence type="ECO:0000313" key="10">
    <source>
        <dbReference type="Proteomes" id="UP000037685"/>
    </source>
</evidence>
<keyword evidence="4 7" id="KW-0812">Transmembrane</keyword>
<accession>A0A0M9AGW1</accession>
<dbReference type="PANTHER" id="PTHR23517:SF3">
    <property type="entry name" value="INTEGRAL MEMBRANE TRANSPORT PROTEIN"/>
    <property type="match status" value="1"/>
</dbReference>
<feature type="transmembrane region" description="Helical" evidence="7">
    <location>
        <begin position="314"/>
        <end position="335"/>
    </location>
</feature>
<keyword evidence="5 7" id="KW-1133">Transmembrane helix</keyword>
<dbReference type="AlphaFoldDB" id="A0A0M9AGW1"/>
<dbReference type="GO" id="GO:0005886">
    <property type="term" value="C:plasma membrane"/>
    <property type="evidence" value="ECO:0007669"/>
    <property type="project" value="UniProtKB-SubCell"/>
</dbReference>
<proteinExistence type="predicted"/>
<comment type="subcellular location">
    <subcellularLocation>
        <location evidence="1">Cell membrane</location>
        <topology evidence="1">Multi-pass membrane protein</topology>
    </subcellularLocation>
</comment>
<dbReference type="PANTHER" id="PTHR23517">
    <property type="entry name" value="RESISTANCE PROTEIN MDTM, PUTATIVE-RELATED-RELATED"/>
    <property type="match status" value="1"/>
</dbReference>
<dbReference type="Gene3D" id="1.20.1250.20">
    <property type="entry name" value="MFS general substrate transporter like domains"/>
    <property type="match status" value="2"/>
</dbReference>
<dbReference type="InterPro" id="IPR020846">
    <property type="entry name" value="MFS_dom"/>
</dbReference>
<feature type="transmembrane region" description="Helical" evidence="7">
    <location>
        <begin position="120"/>
        <end position="144"/>
    </location>
</feature>
<evidence type="ECO:0000256" key="7">
    <source>
        <dbReference type="SAM" id="Phobius"/>
    </source>
</evidence>
<keyword evidence="2" id="KW-0813">Transport</keyword>
<feature type="transmembrane region" description="Helical" evidence="7">
    <location>
        <begin position="225"/>
        <end position="248"/>
    </location>
</feature>
<sequence length="406" mass="43815">MAHKCGENLTLKVYSNVFRYLPWAREGLFVLFRLILTVGLMEGVRSGYFAGLLPFYAPEKLHLGPTAFTLAYTLHQLAENLSKSLGGLLAERVGFGLTLSLAALVGFLALLLTPLAQGAWLLWGLGLLWGLFMSTLHPGLMTYASRIAVPGREARALSFTFTLVMPWVGIGLVGVGQVAARHPEAGLTVLLLAQGMALALALSLLRFRIPMPQRTGERYPLSRLLLFLPAAFGQTFAPALVSLFLLRFARESLGLEPLEVGGLLLLGGGLTFGLLPFTGRMVDKRGYRLSLILGLALLGGVMLRLAQGPSLAEVFLLAALGGLGFSLFMPGWNGFLARNLPQENRAAIWGSLMTVEGLGVALGPVVGGALWEAFGPHIPFLVGGFIFLGLSLFYFYALALRRFTWN</sequence>
<feature type="transmembrane region" description="Helical" evidence="7">
    <location>
        <begin position="156"/>
        <end position="179"/>
    </location>
</feature>
<keyword evidence="3" id="KW-1003">Cell membrane</keyword>
<feature type="transmembrane region" description="Helical" evidence="7">
    <location>
        <begin position="93"/>
        <end position="114"/>
    </location>
</feature>
<dbReference type="Proteomes" id="UP000037685">
    <property type="component" value="Unassembled WGS sequence"/>
</dbReference>
<evidence type="ECO:0000256" key="6">
    <source>
        <dbReference type="ARBA" id="ARBA00023136"/>
    </source>
</evidence>
<evidence type="ECO:0000256" key="2">
    <source>
        <dbReference type="ARBA" id="ARBA00022448"/>
    </source>
</evidence>
<dbReference type="InterPro" id="IPR036259">
    <property type="entry name" value="MFS_trans_sf"/>
</dbReference>
<dbReference type="PATRIC" id="fig|271.14.peg.1838"/>
<evidence type="ECO:0000313" key="9">
    <source>
        <dbReference type="EMBL" id="KOX90575.1"/>
    </source>
</evidence>
<feature type="transmembrane region" description="Helical" evidence="7">
    <location>
        <begin position="377"/>
        <end position="400"/>
    </location>
</feature>
<name>A0A0M9AGW1_THEAQ</name>
<evidence type="ECO:0000256" key="4">
    <source>
        <dbReference type="ARBA" id="ARBA00022692"/>
    </source>
</evidence>
<dbReference type="SUPFAM" id="SSF103473">
    <property type="entry name" value="MFS general substrate transporter"/>
    <property type="match status" value="1"/>
</dbReference>
<dbReference type="InterPro" id="IPR050171">
    <property type="entry name" value="MFS_Transporters"/>
</dbReference>
<feature type="transmembrane region" description="Helical" evidence="7">
    <location>
        <begin position="289"/>
        <end position="308"/>
    </location>
</feature>
<keyword evidence="6 7" id="KW-0472">Membrane</keyword>
<evidence type="ECO:0000259" key="8">
    <source>
        <dbReference type="PROSITE" id="PS50850"/>
    </source>
</evidence>
<feature type="transmembrane region" description="Helical" evidence="7">
    <location>
        <begin position="347"/>
        <end position="371"/>
    </location>
</feature>
<protein>
    <submittedName>
        <fullName evidence="9">Putative glycolipid permease LtaA</fullName>
    </submittedName>
</protein>
<dbReference type="Pfam" id="PF07690">
    <property type="entry name" value="MFS_1"/>
    <property type="match status" value="1"/>
</dbReference>
<feature type="transmembrane region" description="Helical" evidence="7">
    <location>
        <begin position="185"/>
        <end position="205"/>
    </location>
</feature>
<dbReference type="PROSITE" id="PS50850">
    <property type="entry name" value="MFS"/>
    <property type="match status" value="1"/>
</dbReference>
<comment type="caution">
    <text evidence="9">The sequence shown here is derived from an EMBL/GenBank/DDBJ whole genome shotgun (WGS) entry which is preliminary data.</text>
</comment>
<evidence type="ECO:0000256" key="5">
    <source>
        <dbReference type="ARBA" id="ARBA00022989"/>
    </source>
</evidence>